<proteinExistence type="predicted"/>
<name>A0A444ZL78_ARAHY</name>
<dbReference type="EMBL" id="SDMP01000014">
    <property type="protein sequence ID" value="RYR14931.1"/>
    <property type="molecule type" value="Genomic_DNA"/>
</dbReference>
<evidence type="ECO:0000313" key="2">
    <source>
        <dbReference type="EMBL" id="RYR14931.1"/>
    </source>
</evidence>
<keyword evidence="1" id="KW-1133">Transmembrane helix</keyword>
<protein>
    <submittedName>
        <fullName evidence="2">Uncharacterized protein</fullName>
    </submittedName>
</protein>
<accession>A0A444ZL78</accession>
<evidence type="ECO:0000313" key="3">
    <source>
        <dbReference type="Proteomes" id="UP000289738"/>
    </source>
</evidence>
<dbReference type="AlphaFoldDB" id="A0A444ZL78"/>
<reference evidence="2 3" key="1">
    <citation type="submission" date="2019-01" db="EMBL/GenBank/DDBJ databases">
        <title>Sequencing of cultivated peanut Arachis hypogaea provides insights into genome evolution and oil improvement.</title>
        <authorList>
            <person name="Chen X."/>
        </authorList>
    </citation>
    <scope>NUCLEOTIDE SEQUENCE [LARGE SCALE GENOMIC DNA]</scope>
    <source>
        <strain evidence="3">cv. Fuhuasheng</strain>
        <tissue evidence="2">Leaves</tissue>
    </source>
</reference>
<organism evidence="2 3">
    <name type="scientific">Arachis hypogaea</name>
    <name type="common">Peanut</name>
    <dbReference type="NCBI Taxonomy" id="3818"/>
    <lineage>
        <taxon>Eukaryota</taxon>
        <taxon>Viridiplantae</taxon>
        <taxon>Streptophyta</taxon>
        <taxon>Embryophyta</taxon>
        <taxon>Tracheophyta</taxon>
        <taxon>Spermatophyta</taxon>
        <taxon>Magnoliopsida</taxon>
        <taxon>eudicotyledons</taxon>
        <taxon>Gunneridae</taxon>
        <taxon>Pentapetalae</taxon>
        <taxon>rosids</taxon>
        <taxon>fabids</taxon>
        <taxon>Fabales</taxon>
        <taxon>Fabaceae</taxon>
        <taxon>Papilionoideae</taxon>
        <taxon>50 kb inversion clade</taxon>
        <taxon>dalbergioids sensu lato</taxon>
        <taxon>Dalbergieae</taxon>
        <taxon>Pterocarpus clade</taxon>
        <taxon>Arachis</taxon>
    </lineage>
</organism>
<dbReference type="Proteomes" id="UP000289738">
    <property type="component" value="Chromosome B04"/>
</dbReference>
<comment type="caution">
    <text evidence="2">The sequence shown here is derived from an EMBL/GenBank/DDBJ whole genome shotgun (WGS) entry which is preliminary data.</text>
</comment>
<keyword evidence="1" id="KW-0472">Membrane</keyword>
<evidence type="ECO:0000256" key="1">
    <source>
        <dbReference type="SAM" id="Phobius"/>
    </source>
</evidence>
<feature type="transmembrane region" description="Helical" evidence="1">
    <location>
        <begin position="7"/>
        <end position="29"/>
    </location>
</feature>
<keyword evidence="1" id="KW-0812">Transmembrane</keyword>
<keyword evidence="3" id="KW-1185">Reference proteome</keyword>
<gene>
    <name evidence="2" type="ORF">Ahy_B04g071650</name>
</gene>
<sequence length="125" mass="13981">MKGLKKLMLSLMTITSINWLAWSMIFMYISDWMGRKVYGENLGIKVDTMYDTGYRIKQVTKYQENTRKDAGICIASCTTKAKWISTAMEATMNNFQTRHGCAGGDLDFGCAGADPDSSYASLITM</sequence>